<name>Q1K1P3_DESA6</name>
<dbReference type="SUPFAM" id="SSF54862">
    <property type="entry name" value="4Fe-4S ferredoxins"/>
    <property type="match status" value="1"/>
</dbReference>
<dbReference type="OrthoDB" id="9789030at2"/>
<sequence>MSQYAMIIDLEKCIGCHACAVACRAEWEVPIGKDSEDRDQQRNWVKRLGPAKTPHGMSYTYYPGLCNHCNEPSCVEACPYDIESRTFVDQKTGKKVTMDVSATWKDPFNGTVQINKEGCWGCGACADACPYEARYVNEEGDEPKADKCTFCVERLAVGKQPACVQTCLAGARIFGDLSDPNSEVSKYVKKGAVGLESSAVKIGPNVRYFGNKRDMSLLTTTCTPLTMPVADVNMRRLLMGRLAKSTFKGVKNFALIGMAGSFLIKDSEQDQDSQE</sequence>
<dbReference type="Gene3D" id="3.30.70.20">
    <property type="match status" value="2"/>
</dbReference>
<dbReference type="Pfam" id="PF12797">
    <property type="entry name" value="Fer4_2"/>
    <property type="match status" value="1"/>
</dbReference>
<evidence type="ECO:0000256" key="4">
    <source>
        <dbReference type="ARBA" id="ARBA00023014"/>
    </source>
</evidence>
<dbReference type="PANTHER" id="PTHR43177:SF3">
    <property type="entry name" value="PROTEIN NRFC HOMOLOG"/>
    <property type="match status" value="1"/>
</dbReference>
<dbReference type="GO" id="GO:0046872">
    <property type="term" value="F:metal ion binding"/>
    <property type="evidence" value="ECO:0007669"/>
    <property type="project" value="UniProtKB-KW"/>
</dbReference>
<organism evidence="6 7">
    <name type="scientific">Desulfuromonas acetoxidans (strain DSM 684 / 11070)</name>
    <dbReference type="NCBI Taxonomy" id="281689"/>
    <lineage>
        <taxon>Bacteria</taxon>
        <taxon>Pseudomonadati</taxon>
        <taxon>Thermodesulfobacteriota</taxon>
        <taxon>Desulfuromonadia</taxon>
        <taxon>Desulfuromonadales</taxon>
        <taxon>Desulfuromonadaceae</taxon>
        <taxon>Desulfuromonas</taxon>
    </lineage>
</organism>
<evidence type="ECO:0000256" key="1">
    <source>
        <dbReference type="ARBA" id="ARBA00022485"/>
    </source>
</evidence>
<dbReference type="InterPro" id="IPR050954">
    <property type="entry name" value="ET_IronSulfur_Cluster-Binding"/>
</dbReference>
<dbReference type="PROSITE" id="PS51379">
    <property type="entry name" value="4FE4S_FER_2"/>
    <property type="match status" value="3"/>
</dbReference>
<gene>
    <name evidence="6" type="ORF">Dace_1809</name>
</gene>
<keyword evidence="4" id="KW-0411">Iron-sulfur</keyword>
<keyword evidence="1" id="KW-0004">4Fe-4S</keyword>
<dbReference type="EMBL" id="AAEW02000005">
    <property type="protein sequence ID" value="EAT16345.1"/>
    <property type="molecule type" value="Genomic_DNA"/>
</dbReference>
<evidence type="ECO:0000313" key="7">
    <source>
        <dbReference type="Proteomes" id="UP000005695"/>
    </source>
</evidence>
<proteinExistence type="predicted"/>
<keyword evidence="2" id="KW-0479">Metal-binding</keyword>
<dbReference type="Pfam" id="PF13247">
    <property type="entry name" value="Fer4_11"/>
    <property type="match status" value="1"/>
</dbReference>
<feature type="domain" description="4Fe-4S ferredoxin-type" evidence="5">
    <location>
        <begin position="4"/>
        <end position="33"/>
    </location>
</feature>
<dbReference type="PANTHER" id="PTHR43177">
    <property type="entry name" value="PROTEIN NRFC"/>
    <property type="match status" value="1"/>
</dbReference>
<evidence type="ECO:0000256" key="2">
    <source>
        <dbReference type="ARBA" id="ARBA00022723"/>
    </source>
</evidence>
<dbReference type="InterPro" id="IPR017900">
    <property type="entry name" value="4Fe4S_Fe_S_CS"/>
</dbReference>
<dbReference type="CDD" id="cd10551">
    <property type="entry name" value="PsrB"/>
    <property type="match status" value="1"/>
</dbReference>
<dbReference type="AlphaFoldDB" id="Q1K1P3"/>
<feature type="domain" description="4Fe-4S ferredoxin-type" evidence="5">
    <location>
        <begin position="110"/>
        <end position="139"/>
    </location>
</feature>
<dbReference type="GO" id="GO:0051539">
    <property type="term" value="F:4 iron, 4 sulfur cluster binding"/>
    <property type="evidence" value="ECO:0007669"/>
    <property type="project" value="UniProtKB-KW"/>
</dbReference>
<reference evidence="6" key="1">
    <citation type="submission" date="2006-05" db="EMBL/GenBank/DDBJ databases">
        <title>Annotation of the draft genome assembly of Desulfuromonas acetoxidans DSM 684.</title>
        <authorList>
            <consortium name="US DOE Joint Genome Institute (JGI-ORNL)"/>
            <person name="Larimer F."/>
            <person name="Land M."/>
            <person name="Hauser L."/>
        </authorList>
    </citation>
    <scope>NUCLEOTIDE SEQUENCE [LARGE SCALE GENOMIC DNA]</scope>
    <source>
        <strain evidence="6">DSM 684</strain>
    </source>
</reference>
<keyword evidence="3" id="KW-0408">Iron</keyword>
<dbReference type="PROSITE" id="PS00198">
    <property type="entry name" value="4FE4S_FER_1"/>
    <property type="match status" value="1"/>
</dbReference>
<evidence type="ECO:0000313" key="6">
    <source>
        <dbReference type="EMBL" id="EAT16345.1"/>
    </source>
</evidence>
<dbReference type="Proteomes" id="UP000005695">
    <property type="component" value="Unassembled WGS sequence"/>
</dbReference>
<accession>Q1K1P3</accession>
<comment type="caution">
    <text evidence="6">The sequence shown here is derived from an EMBL/GenBank/DDBJ whole genome shotgun (WGS) entry which is preliminary data.</text>
</comment>
<feature type="domain" description="4Fe-4S ferredoxin-type" evidence="5">
    <location>
        <begin position="57"/>
        <end position="90"/>
    </location>
</feature>
<evidence type="ECO:0000256" key="3">
    <source>
        <dbReference type="ARBA" id="ARBA00023004"/>
    </source>
</evidence>
<evidence type="ECO:0000259" key="5">
    <source>
        <dbReference type="PROSITE" id="PS51379"/>
    </source>
</evidence>
<keyword evidence="7" id="KW-1185">Reference proteome</keyword>
<dbReference type="InterPro" id="IPR017896">
    <property type="entry name" value="4Fe4S_Fe-S-bd"/>
</dbReference>
<dbReference type="RefSeq" id="WP_005998924.1">
    <property type="nucleotide sequence ID" value="NZ_AAEW02000005.1"/>
</dbReference>
<protein>
    <submittedName>
        <fullName evidence="6">4Fe-4S ferredoxin, iron-sulfur binding</fullName>
    </submittedName>
</protein>
<reference evidence="6" key="2">
    <citation type="submission" date="2006-05" db="EMBL/GenBank/DDBJ databases">
        <title>Sequencing of the draft genome and assembly of Desulfuromonas acetoxidans DSM 684.</title>
        <authorList>
            <consortium name="US DOE Joint Genome Institute (JGI-PGF)"/>
            <person name="Copeland A."/>
            <person name="Lucas S."/>
            <person name="Lapidus A."/>
            <person name="Barry K."/>
            <person name="Detter J.C."/>
            <person name="Glavina del Rio T."/>
            <person name="Hammon N."/>
            <person name="Israni S."/>
            <person name="Dalin E."/>
            <person name="Tice H."/>
            <person name="Bruce D."/>
            <person name="Pitluck S."/>
            <person name="Richardson P."/>
        </authorList>
    </citation>
    <scope>NUCLEOTIDE SEQUENCE [LARGE SCALE GENOMIC DNA]</scope>
    <source>
        <strain evidence="6">DSM 684</strain>
    </source>
</reference>